<proteinExistence type="predicted"/>
<gene>
    <name evidence="2" type="ORF">DNX69_11325</name>
</gene>
<feature type="transmembrane region" description="Helical" evidence="1">
    <location>
        <begin position="24"/>
        <end position="43"/>
    </location>
</feature>
<feature type="transmembrane region" description="Helical" evidence="1">
    <location>
        <begin position="55"/>
        <end position="73"/>
    </location>
</feature>
<evidence type="ECO:0000256" key="1">
    <source>
        <dbReference type="SAM" id="Phobius"/>
    </source>
</evidence>
<comment type="caution">
    <text evidence="2">The sequence shown here is derived from an EMBL/GenBank/DDBJ whole genome shotgun (WGS) entry which is preliminary data.</text>
</comment>
<evidence type="ECO:0000313" key="2">
    <source>
        <dbReference type="EMBL" id="PZA11708.1"/>
    </source>
</evidence>
<keyword evidence="1" id="KW-0812">Transmembrane</keyword>
<dbReference type="EMBL" id="QKQS01000016">
    <property type="protein sequence ID" value="PZA11708.1"/>
    <property type="molecule type" value="Genomic_DNA"/>
</dbReference>
<organism evidence="2 3">
    <name type="scientific">Rhodopseudomonas palustris</name>
    <dbReference type="NCBI Taxonomy" id="1076"/>
    <lineage>
        <taxon>Bacteria</taxon>
        <taxon>Pseudomonadati</taxon>
        <taxon>Pseudomonadota</taxon>
        <taxon>Alphaproteobacteria</taxon>
        <taxon>Hyphomicrobiales</taxon>
        <taxon>Nitrobacteraceae</taxon>
        <taxon>Rhodopseudomonas</taxon>
    </lineage>
</organism>
<accession>A0A323UVP0</accession>
<evidence type="ECO:0000313" key="3">
    <source>
        <dbReference type="Proteomes" id="UP000248134"/>
    </source>
</evidence>
<dbReference type="Proteomes" id="UP000248134">
    <property type="component" value="Unassembled WGS sequence"/>
</dbReference>
<keyword evidence="1" id="KW-0472">Membrane</keyword>
<reference evidence="2 3" key="1">
    <citation type="submission" date="2018-06" db="EMBL/GenBank/DDBJ databases">
        <title>Draft Whole-Genome Sequence of the purple photosynthetic bacterium Rhodospeudomonas palustris XCP.</title>
        <authorList>
            <person name="Rayyan A."/>
            <person name="Meyer T.E."/>
            <person name="Kyndt J.A."/>
        </authorList>
    </citation>
    <scope>NUCLEOTIDE SEQUENCE [LARGE SCALE GENOMIC DNA]</scope>
    <source>
        <strain evidence="2 3">XCP</strain>
    </source>
</reference>
<name>A0A323UVP0_RHOPL</name>
<evidence type="ECO:0008006" key="4">
    <source>
        <dbReference type="Google" id="ProtNLM"/>
    </source>
</evidence>
<keyword evidence="1" id="KW-1133">Transmembrane helix</keyword>
<sequence length="96" mass="10420">MPRPPLPARARASAALQRRAEREAAKAAMVAALGVVTLTGFALMGHHRRSKSTIVSAHVATGLALIGASYWHYTLYGRPIPRAIVAARPRREKQIK</sequence>
<protein>
    <recommendedName>
        <fullName evidence="4">Transmembrane protein</fullName>
    </recommendedName>
</protein>
<dbReference type="AlphaFoldDB" id="A0A323UVP0"/>